<sequence length="40" mass="4693">MTVFYKTRQRESAQVERAVLAQKECEAEHGHATEVFERKV</sequence>
<dbReference type="HOGENOM" id="CLU_3293167_0_0_11"/>
<evidence type="ECO:0000313" key="1">
    <source>
        <dbReference type="EMBL" id="CCF64078.1"/>
    </source>
</evidence>
<accession>H6QZB9</accession>
<gene>
    <name evidence="1" type="ordered locus">NOCYR_3313</name>
</gene>
<dbReference type="AlphaFoldDB" id="H6QZB9"/>
<protein>
    <submittedName>
        <fullName evidence="1">Uncharacterized protein</fullName>
    </submittedName>
</protein>
<dbReference type="KEGG" id="ncy:NOCYR_3313"/>
<name>H6QZB9_NOCCG</name>
<reference evidence="1 2" key="1">
    <citation type="journal article" date="2012" name="J. Bacteriol.">
        <title>Genome sequence of the human- and animal-pathogenic strain Nocardia cyriacigeorgica GUH-2.</title>
        <authorList>
            <person name="Zoropogui A."/>
            <person name="Pujic P."/>
            <person name="Normand P."/>
            <person name="Barbe V."/>
            <person name="Beaman B."/>
            <person name="Beaman L."/>
            <person name="Boiron P."/>
            <person name="Colinon C."/>
            <person name="Deredjian A."/>
            <person name="Graindorge A."/>
            <person name="Mangenot S."/>
            <person name="Nazaret S."/>
            <person name="Neto M."/>
            <person name="Petit S."/>
            <person name="Roche D."/>
            <person name="Vallenet D."/>
            <person name="Rodriguez-Nava V."/>
            <person name="Richard Y."/>
            <person name="Cournoyer B."/>
            <person name="Blaha D."/>
        </authorList>
    </citation>
    <scope>NUCLEOTIDE SEQUENCE [LARGE SCALE GENOMIC DNA]</scope>
    <source>
        <strain evidence="1 2">GUH-2</strain>
    </source>
</reference>
<proteinExistence type="predicted"/>
<dbReference type="EMBL" id="FO082843">
    <property type="protein sequence ID" value="CCF64078.1"/>
    <property type="molecule type" value="Genomic_DNA"/>
</dbReference>
<dbReference type="Proteomes" id="UP000008190">
    <property type="component" value="Chromosome"/>
</dbReference>
<keyword evidence="2" id="KW-1185">Reference proteome</keyword>
<organism evidence="1 2">
    <name type="scientific">Nocardia cyriacigeorgica (strain GUH-2)</name>
    <dbReference type="NCBI Taxonomy" id="1127134"/>
    <lineage>
        <taxon>Bacteria</taxon>
        <taxon>Bacillati</taxon>
        <taxon>Actinomycetota</taxon>
        <taxon>Actinomycetes</taxon>
        <taxon>Mycobacteriales</taxon>
        <taxon>Nocardiaceae</taxon>
        <taxon>Nocardia</taxon>
    </lineage>
</organism>
<evidence type="ECO:0000313" key="2">
    <source>
        <dbReference type="Proteomes" id="UP000008190"/>
    </source>
</evidence>